<feature type="domain" description="Acyl-CoA thioesterase-like C-terminal" evidence="2">
    <location>
        <begin position="183"/>
        <end position="332"/>
    </location>
</feature>
<dbReference type="InterPro" id="IPR049450">
    <property type="entry name" value="ACOT8-like_C"/>
</dbReference>
<protein>
    <submittedName>
        <fullName evidence="3">Thioesterase-like superfamily-domain-containing protein</fullName>
    </submittedName>
</protein>
<dbReference type="InterPro" id="IPR049449">
    <property type="entry name" value="TesB_ACOT8-like_N"/>
</dbReference>
<dbReference type="AlphaFoldDB" id="A0A443HMX5"/>
<proteinExistence type="predicted"/>
<evidence type="ECO:0000313" key="4">
    <source>
        <dbReference type="Proteomes" id="UP000283841"/>
    </source>
</evidence>
<evidence type="ECO:0000259" key="1">
    <source>
        <dbReference type="Pfam" id="PF13622"/>
    </source>
</evidence>
<gene>
    <name evidence="3" type="ORF">C8Q69DRAFT_446641</name>
</gene>
<dbReference type="GeneID" id="39598421"/>
<dbReference type="Gene3D" id="2.40.160.210">
    <property type="entry name" value="Acyl-CoA thioesterase, double hotdog domain"/>
    <property type="match status" value="1"/>
</dbReference>
<dbReference type="EMBL" id="RCNU01000010">
    <property type="protein sequence ID" value="RWQ93131.1"/>
    <property type="molecule type" value="Genomic_DNA"/>
</dbReference>
<evidence type="ECO:0000259" key="2">
    <source>
        <dbReference type="Pfam" id="PF20789"/>
    </source>
</evidence>
<sequence length="357" mass="38795">MPLPAHTQVFEDAITITPVSSHVYSAYLRDEWCIGAVPHGGYTTSVLAKLAKTHFAHTHPNLSTSPATPISIQLSFLRRTDVGPALLTVEDMKIGARTSTIHVLLKQRSKSKFKKEEGEEEVKVAGYITLSPAAAETGITAQTSWALYPPPPGPVNLRALASTGRDGAWVRIPAPFVQFRRAAANVEFYGPDPARLEAEAGDGRRAIMVDQWARFRPLGPDGKPLEGCWTDDTIGFLVDMFPMMLDGFDVISSAAQDPNAAAQKGNSPRGTFWYPTVTLNVDYKKRLPVEGVEWLYSRVQTKAVKDGRTDIDVTVLDESGDIVALSTQVGLVVSASRNLAGRDLKKVKVDAQGKANL</sequence>
<accession>A0A443HMX5</accession>
<dbReference type="InterPro" id="IPR052389">
    <property type="entry name" value="Sec_Metab_Biosynth-Assoc"/>
</dbReference>
<name>A0A443HMX5_BYSSP</name>
<reference evidence="3 4" key="1">
    <citation type="journal article" date="2018" name="Front. Microbiol.">
        <title>Genomic and genetic insights into a cosmopolitan fungus, Paecilomyces variotii (Eurotiales).</title>
        <authorList>
            <person name="Urquhart A.S."/>
            <person name="Mondo S.J."/>
            <person name="Makela M.R."/>
            <person name="Hane J.K."/>
            <person name="Wiebenga A."/>
            <person name="He G."/>
            <person name="Mihaltcheva S."/>
            <person name="Pangilinan J."/>
            <person name="Lipzen A."/>
            <person name="Barry K."/>
            <person name="de Vries R.P."/>
            <person name="Grigoriev I.V."/>
            <person name="Idnurm A."/>
        </authorList>
    </citation>
    <scope>NUCLEOTIDE SEQUENCE [LARGE SCALE GENOMIC DNA]</scope>
    <source>
        <strain evidence="3 4">CBS 101075</strain>
    </source>
</reference>
<evidence type="ECO:0000313" key="3">
    <source>
        <dbReference type="EMBL" id="RWQ93131.1"/>
    </source>
</evidence>
<dbReference type="RefSeq" id="XP_028482776.1">
    <property type="nucleotide sequence ID" value="XM_028629144.1"/>
</dbReference>
<dbReference type="STRING" id="264951.A0A443HMX5"/>
<organism evidence="3 4">
    <name type="scientific">Byssochlamys spectabilis</name>
    <name type="common">Paecilomyces variotii</name>
    <dbReference type="NCBI Taxonomy" id="264951"/>
    <lineage>
        <taxon>Eukaryota</taxon>
        <taxon>Fungi</taxon>
        <taxon>Dikarya</taxon>
        <taxon>Ascomycota</taxon>
        <taxon>Pezizomycotina</taxon>
        <taxon>Eurotiomycetes</taxon>
        <taxon>Eurotiomycetidae</taxon>
        <taxon>Eurotiales</taxon>
        <taxon>Thermoascaceae</taxon>
        <taxon>Paecilomyces</taxon>
    </lineage>
</organism>
<dbReference type="PANTHER" id="PTHR38110:SF3">
    <property type="entry name" value="THIOESTERASE-LIKE SUPERFAMILY-DOMAIN-CONTAINING PROTEIN"/>
    <property type="match status" value="1"/>
</dbReference>
<feature type="domain" description="Acyl-CoA thioesterase-like N-terminal HotDog" evidence="1">
    <location>
        <begin position="29"/>
        <end position="113"/>
    </location>
</feature>
<dbReference type="PANTHER" id="PTHR38110">
    <property type="entry name" value="CHROMOSOME 23, WHOLE GENOME SHOTGUN SEQUENCE"/>
    <property type="match status" value="1"/>
</dbReference>
<dbReference type="Proteomes" id="UP000283841">
    <property type="component" value="Unassembled WGS sequence"/>
</dbReference>
<comment type="caution">
    <text evidence="3">The sequence shown here is derived from an EMBL/GenBank/DDBJ whole genome shotgun (WGS) entry which is preliminary data.</text>
</comment>
<dbReference type="Pfam" id="PF20789">
    <property type="entry name" value="4HBT_3C"/>
    <property type="match status" value="1"/>
</dbReference>
<dbReference type="Pfam" id="PF13622">
    <property type="entry name" value="4HBT_3"/>
    <property type="match status" value="1"/>
</dbReference>
<dbReference type="VEuPathDB" id="FungiDB:C8Q69DRAFT_446641"/>
<dbReference type="InterPro" id="IPR029069">
    <property type="entry name" value="HotDog_dom_sf"/>
</dbReference>
<keyword evidence="4" id="KW-1185">Reference proteome</keyword>
<dbReference type="SUPFAM" id="SSF54637">
    <property type="entry name" value="Thioesterase/thiol ester dehydrase-isomerase"/>
    <property type="match status" value="1"/>
</dbReference>
<dbReference type="InterPro" id="IPR042171">
    <property type="entry name" value="Acyl-CoA_hotdog"/>
</dbReference>